<evidence type="ECO:0000256" key="1">
    <source>
        <dbReference type="ARBA" id="ARBA00000900"/>
    </source>
</evidence>
<accession>A0A8K0DQL0</accession>
<dbReference type="Pfam" id="PF25368">
    <property type="entry name" value="PUB10_N"/>
    <property type="match status" value="1"/>
</dbReference>
<dbReference type="Gene3D" id="1.20.930.20">
    <property type="entry name" value="Adaptor protein Cbl, N-terminal domain"/>
    <property type="match status" value="1"/>
</dbReference>
<keyword evidence="5" id="KW-0808">Transferase</keyword>
<dbReference type="PROSITE" id="PS51698">
    <property type="entry name" value="U_BOX"/>
    <property type="match status" value="1"/>
</dbReference>
<dbReference type="OrthoDB" id="7537227at2759"/>
<evidence type="ECO:0000256" key="3">
    <source>
        <dbReference type="ARBA" id="ARBA00004906"/>
    </source>
</evidence>
<evidence type="ECO:0000256" key="5">
    <source>
        <dbReference type="ARBA" id="ARBA00022679"/>
    </source>
</evidence>
<dbReference type="SUPFAM" id="SSF57850">
    <property type="entry name" value="RING/U-box"/>
    <property type="match status" value="1"/>
</dbReference>
<feature type="repeat" description="ARM" evidence="8">
    <location>
        <begin position="405"/>
        <end position="447"/>
    </location>
</feature>
<dbReference type="InterPro" id="IPR036537">
    <property type="entry name" value="Adaptor_Cbl_N_dom_sf"/>
</dbReference>
<dbReference type="PANTHER" id="PTHR23315">
    <property type="entry name" value="U BOX DOMAIN-CONTAINING"/>
    <property type="match status" value="1"/>
</dbReference>
<keyword evidence="6" id="KW-0677">Repeat</keyword>
<dbReference type="Proteomes" id="UP000796880">
    <property type="component" value="Unassembled WGS sequence"/>
</dbReference>
<evidence type="ECO:0000256" key="6">
    <source>
        <dbReference type="ARBA" id="ARBA00022737"/>
    </source>
</evidence>
<dbReference type="GO" id="GO:0061630">
    <property type="term" value="F:ubiquitin protein ligase activity"/>
    <property type="evidence" value="ECO:0007669"/>
    <property type="project" value="UniProtKB-EC"/>
</dbReference>
<dbReference type="PANTHER" id="PTHR23315:SF49">
    <property type="entry name" value="RING-TYPE E3 UBIQUITIN TRANSFERASE"/>
    <property type="match status" value="1"/>
</dbReference>
<feature type="domain" description="U-box" evidence="9">
    <location>
        <begin position="270"/>
        <end position="344"/>
    </location>
</feature>
<dbReference type="InterPro" id="IPR058678">
    <property type="entry name" value="ARM_PUB"/>
</dbReference>
<proteinExistence type="predicted"/>
<comment type="catalytic activity">
    <reaction evidence="1">
        <text>S-ubiquitinyl-[E2 ubiquitin-conjugating enzyme]-L-cysteine + [acceptor protein]-L-lysine = [E2 ubiquitin-conjugating enzyme]-L-cysteine + N(6)-ubiquitinyl-[acceptor protein]-L-lysine.</text>
        <dbReference type="EC" id="2.3.2.27"/>
    </reaction>
</comment>
<dbReference type="InterPro" id="IPR045210">
    <property type="entry name" value="RING-Ubox_PUB"/>
</dbReference>
<comment type="function">
    <text evidence="2">Functions as an E3 ubiquitin ligase.</text>
</comment>
<sequence>MERQIAMEGGETVKVVSSKKGGNAGDDESDVVGEMMGVIESVGSYSGFRKTQRKECFNLVRRLKLLVPLLEEVKEIDSLVSAKALNGLANLKKALYLAKKLLKNCSCGSKIYLALESEAVMGRFHGVYNKLNQVLDDMPYNELGISVEVKEQVELMHKQLKRAKRRTDTQDIELAMDLMVVFSQKNDDRNADHAILERLAKKLELHTLADLKEEAVAIKKLVKGRGQNTESLQQIKDLLDKFKEIAGFDEDSMLDGSVSSKSLQRCPSSLIPHEFLCPITLEIMTDPVIVASGQTYERSSIQKWLFSNHRTCPKTGQTLDHLSLAPNFALKNLVRQWCENNHFELPVKDPFLGSDGCYAEIIEEISCLVDNLSSHQLDAQMEAIMQIRMLSKENPENRILIAKSGGIPPLVKLLSYPDSKIQEHTVTALLNLSIDETNKRIIAREGAIPAIIEILRNGTEEGRENSAAALFSLSMVDENKEMVGTLNGIPSLVELLWNGTIRGRKDAATALFNLCLNQANKSRAIKAGVIPPLLYLLEDKILGMTDEALSILLLLASHPEGRSEIGRLSFIETLVEILRNGTPKNKECAASVLLELGLNNSSFILAALQYGVYEHLVELARCGTNRAQRKANSLLQHMSKCEHIP</sequence>
<dbReference type="UniPathway" id="UPA00143"/>
<dbReference type="FunFam" id="3.30.40.10:FF:000442">
    <property type="entry name" value="RING-type E3 ubiquitin transferase"/>
    <property type="match status" value="1"/>
</dbReference>
<dbReference type="InterPro" id="IPR011989">
    <property type="entry name" value="ARM-like"/>
</dbReference>
<dbReference type="InterPro" id="IPR013083">
    <property type="entry name" value="Znf_RING/FYVE/PHD"/>
</dbReference>
<dbReference type="EC" id="2.3.2.27" evidence="4"/>
<dbReference type="EMBL" id="VOIH02000010">
    <property type="protein sequence ID" value="KAF3434856.1"/>
    <property type="molecule type" value="Genomic_DNA"/>
</dbReference>
<dbReference type="Pfam" id="PF25598">
    <property type="entry name" value="ARM_PUB"/>
    <property type="match status" value="1"/>
</dbReference>
<gene>
    <name evidence="10" type="ORF">FNV43_RR21943</name>
</gene>
<dbReference type="SUPFAM" id="SSF48371">
    <property type="entry name" value="ARM repeat"/>
    <property type="match status" value="1"/>
</dbReference>
<dbReference type="Gene3D" id="3.30.40.10">
    <property type="entry name" value="Zinc/RING finger domain, C3HC4 (zinc finger)"/>
    <property type="match status" value="1"/>
</dbReference>
<dbReference type="CDD" id="cd16664">
    <property type="entry name" value="RING-Ubox_PUB"/>
    <property type="match status" value="1"/>
</dbReference>
<dbReference type="InterPro" id="IPR057623">
    <property type="entry name" value="PUB12-19-like_N"/>
</dbReference>
<evidence type="ECO:0000256" key="8">
    <source>
        <dbReference type="PROSITE-ProRule" id="PRU00259"/>
    </source>
</evidence>
<dbReference type="Gene3D" id="1.25.10.10">
    <property type="entry name" value="Leucine-rich Repeat Variant"/>
    <property type="match status" value="2"/>
</dbReference>
<dbReference type="GO" id="GO:0007166">
    <property type="term" value="P:cell surface receptor signaling pathway"/>
    <property type="evidence" value="ECO:0007669"/>
    <property type="project" value="InterPro"/>
</dbReference>
<dbReference type="InterPro" id="IPR016024">
    <property type="entry name" value="ARM-type_fold"/>
</dbReference>
<dbReference type="PROSITE" id="PS50176">
    <property type="entry name" value="ARM_REPEAT"/>
    <property type="match status" value="3"/>
</dbReference>
<organism evidence="10 11">
    <name type="scientific">Rhamnella rubrinervis</name>
    <dbReference type="NCBI Taxonomy" id="2594499"/>
    <lineage>
        <taxon>Eukaryota</taxon>
        <taxon>Viridiplantae</taxon>
        <taxon>Streptophyta</taxon>
        <taxon>Embryophyta</taxon>
        <taxon>Tracheophyta</taxon>
        <taxon>Spermatophyta</taxon>
        <taxon>Magnoliopsida</taxon>
        <taxon>eudicotyledons</taxon>
        <taxon>Gunneridae</taxon>
        <taxon>Pentapetalae</taxon>
        <taxon>rosids</taxon>
        <taxon>fabids</taxon>
        <taxon>Rosales</taxon>
        <taxon>Rhamnaceae</taxon>
        <taxon>rhamnoid group</taxon>
        <taxon>Rhamneae</taxon>
        <taxon>Rhamnella</taxon>
    </lineage>
</organism>
<keyword evidence="7" id="KW-0833">Ubl conjugation pathway</keyword>
<dbReference type="FunFam" id="1.25.10.10:FF:000082">
    <property type="entry name" value="RING-type E3 ubiquitin transferase"/>
    <property type="match status" value="1"/>
</dbReference>
<comment type="pathway">
    <text evidence="3">Protein modification; protein ubiquitination.</text>
</comment>
<feature type="repeat" description="ARM" evidence="8">
    <location>
        <begin position="487"/>
        <end position="529"/>
    </location>
</feature>
<dbReference type="GO" id="GO:0016567">
    <property type="term" value="P:protein ubiquitination"/>
    <property type="evidence" value="ECO:0007669"/>
    <property type="project" value="UniProtKB-UniPathway"/>
</dbReference>
<evidence type="ECO:0000313" key="11">
    <source>
        <dbReference type="Proteomes" id="UP000796880"/>
    </source>
</evidence>
<dbReference type="Pfam" id="PF04564">
    <property type="entry name" value="U-box"/>
    <property type="match status" value="1"/>
</dbReference>
<keyword evidence="11" id="KW-1185">Reference proteome</keyword>
<dbReference type="FunFam" id="1.20.930.20:FF:000002">
    <property type="entry name" value="RING-type E3 ubiquitin transferase"/>
    <property type="match status" value="1"/>
</dbReference>
<comment type="caution">
    <text evidence="10">The sequence shown here is derived from an EMBL/GenBank/DDBJ whole genome shotgun (WGS) entry which is preliminary data.</text>
</comment>
<dbReference type="SMART" id="SM00185">
    <property type="entry name" value="ARM"/>
    <property type="match status" value="6"/>
</dbReference>
<name>A0A8K0DQL0_9ROSA</name>
<dbReference type="InterPro" id="IPR000225">
    <property type="entry name" value="Armadillo"/>
</dbReference>
<dbReference type="SMART" id="SM00504">
    <property type="entry name" value="Ubox"/>
    <property type="match status" value="1"/>
</dbReference>
<feature type="repeat" description="ARM" evidence="8">
    <location>
        <begin position="446"/>
        <end position="488"/>
    </location>
</feature>
<evidence type="ECO:0000313" key="10">
    <source>
        <dbReference type="EMBL" id="KAF3434856.1"/>
    </source>
</evidence>
<reference evidence="10" key="1">
    <citation type="submission" date="2020-03" db="EMBL/GenBank/DDBJ databases">
        <title>A high-quality chromosome-level genome assembly of a woody plant with both climbing and erect habits, Rhamnella rubrinervis.</title>
        <authorList>
            <person name="Lu Z."/>
            <person name="Yang Y."/>
            <person name="Zhu X."/>
            <person name="Sun Y."/>
        </authorList>
    </citation>
    <scope>NUCLEOTIDE SEQUENCE</scope>
    <source>
        <strain evidence="10">BYM</strain>
        <tissue evidence="10">Leaf</tissue>
    </source>
</reference>
<dbReference type="InterPro" id="IPR003613">
    <property type="entry name" value="Ubox_domain"/>
</dbReference>
<evidence type="ECO:0000256" key="4">
    <source>
        <dbReference type="ARBA" id="ARBA00012483"/>
    </source>
</evidence>
<protein>
    <recommendedName>
        <fullName evidence="4">RING-type E3 ubiquitin transferase</fullName>
        <ecNumber evidence="4">2.3.2.27</ecNumber>
    </recommendedName>
</protein>
<dbReference type="AlphaFoldDB" id="A0A8K0DQL0"/>
<evidence type="ECO:0000256" key="7">
    <source>
        <dbReference type="ARBA" id="ARBA00022786"/>
    </source>
</evidence>
<evidence type="ECO:0000256" key="2">
    <source>
        <dbReference type="ARBA" id="ARBA00003861"/>
    </source>
</evidence>
<evidence type="ECO:0000259" key="9">
    <source>
        <dbReference type="PROSITE" id="PS51698"/>
    </source>
</evidence>